<dbReference type="InterPro" id="IPR031459">
    <property type="entry name" value="Coa2"/>
</dbReference>
<feature type="chain" id="PRO_5009133464" evidence="1">
    <location>
        <begin position="29"/>
        <end position="60"/>
    </location>
</feature>
<dbReference type="Proteomes" id="UP000094455">
    <property type="component" value="Unassembled WGS sequence"/>
</dbReference>
<keyword evidence="1" id="KW-0732">Signal</keyword>
<keyword evidence="3" id="KW-1185">Reference proteome</keyword>
<reference evidence="2 3" key="1">
    <citation type="journal article" date="2016" name="Proc. Natl. Acad. Sci. U.S.A.">
        <title>Comparative genomics of biotechnologically important yeasts.</title>
        <authorList>
            <person name="Riley R."/>
            <person name="Haridas S."/>
            <person name="Wolfe K.H."/>
            <person name="Lopes M.R."/>
            <person name="Hittinger C.T."/>
            <person name="Goeker M."/>
            <person name="Salamov A.A."/>
            <person name="Wisecaver J.H."/>
            <person name="Long T.M."/>
            <person name="Calvey C.H."/>
            <person name="Aerts A.L."/>
            <person name="Barry K.W."/>
            <person name="Choi C."/>
            <person name="Clum A."/>
            <person name="Coughlan A.Y."/>
            <person name="Deshpande S."/>
            <person name="Douglass A.P."/>
            <person name="Hanson S.J."/>
            <person name="Klenk H.-P."/>
            <person name="LaButti K.M."/>
            <person name="Lapidus A."/>
            <person name="Lindquist E.A."/>
            <person name="Lipzen A.M."/>
            <person name="Meier-Kolthoff J.P."/>
            <person name="Ohm R.A."/>
            <person name="Otillar R.P."/>
            <person name="Pangilinan J.L."/>
            <person name="Peng Y."/>
            <person name="Rokas A."/>
            <person name="Rosa C.A."/>
            <person name="Scheuner C."/>
            <person name="Sibirny A.A."/>
            <person name="Slot J.C."/>
            <person name="Stielow J.B."/>
            <person name="Sun H."/>
            <person name="Kurtzman C.P."/>
            <person name="Blackwell M."/>
            <person name="Grigoriev I.V."/>
            <person name="Jeffries T.W."/>
        </authorList>
    </citation>
    <scope>NUCLEOTIDE SEQUENCE [LARGE SCALE GENOMIC DNA]</scope>
    <source>
        <strain evidence="2 3">NRRL Y-2026</strain>
    </source>
</reference>
<gene>
    <name evidence="2" type="ORF">PICMEDRAFT_15351</name>
</gene>
<dbReference type="GO" id="GO:0005739">
    <property type="term" value="C:mitochondrion"/>
    <property type="evidence" value="ECO:0007669"/>
    <property type="project" value="GOC"/>
</dbReference>
<evidence type="ECO:0000313" key="3">
    <source>
        <dbReference type="Proteomes" id="UP000094455"/>
    </source>
</evidence>
<evidence type="ECO:0000256" key="1">
    <source>
        <dbReference type="SAM" id="SignalP"/>
    </source>
</evidence>
<protein>
    <submittedName>
        <fullName evidence="2">Uncharacterized protein</fullName>
    </submittedName>
</protein>
<sequence>MIKASSRAAISRSIFSTTFLVAFSLVVANSIVPCPVDRGVANDSKMSPAQMQELMEKETK</sequence>
<name>A0A1E3NNZ2_9ASCO</name>
<dbReference type="Pfam" id="PF17051">
    <property type="entry name" value="COA2"/>
    <property type="match status" value="1"/>
</dbReference>
<dbReference type="AlphaFoldDB" id="A0A1E3NNZ2"/>
<dbReference type="EMBL" id="KV454002">
    <property type="protein sequence ID" value="ODQ47398.1"/>
    <property type="molecule type" value="Genomic_DNA"/>
</dbReference>
<dbReference type="GeneID" id="30177471"/>
<dbReference type="RefSeq" id="XP_019018511.1">
    <property type="nucleotide sequence ID" value="XM_019160784.1"/>
</dbReference>
<evidence type="ECO:0000313" key="2">
    <source>
        <dbReference type="EMBL" id="ODQ47398.1"/>
    </source>
</evidence>
<feature type="signal peptide" evidence="1">
    <location>
        <begin position="1"/>
        <end position="28"/>
    </location>
</feature>
<organism evidence="2 3">
    <name type="scientific">Pichia membranifaciens NRRL Y-2026</name>
    <dbReference type="NCBI Taxonomy" id="763406"/>
    <lineage>
        <taxon>Eukaryota</taxon>
        <taxon>Fungi</taxon>
        <taxon>Dikarya</taxon>
        <taxon>Ascomycota</taxon>
        <taxon>Saccharomycotina</taxon>
        <taxon>Pichiomycetes</taxon>
        <taxon>Pichiales</taxon>
        <taxon>Pichiaceae</taxon>
        <taxon>Pichia</taxon>
    </lineage>
</organism>
<proteinExistence type="predicted"/>
<accession>A0A1E3NNZ2</accession>
<dbReference type="GO" id="GO:0033617">
    <property type="term" value="P:mitochondrial respiratory chain complex IV assembly"/>
    <property type="evidence" value="ECO:0007669"/>
    <property type="project" value="InterPro"/>
</dbReference>